<gene>
    <name evidence="1" type="ORF">GPECTOR_27g643</name>
</gene>
<protein>
    <submittedName>
        <fullName evidence="1">Uncharacterized protein</fullName>
    </submittedName>
</protein>
<evidence type="ECO:0000313" key="2">
    <source>
        <dbReference type="Proteomes" id="UP000075714"/>
    </source>
</evidence>
<dbReference type="Proteomes" id="UP000075714">
    <property type="component" value="Unassembled WGS sequence"/>
</dbReference>
<comment type="caution">
    <text evidence="1">The sequence shown here is derived from an EMBL/GenBank/DDBJ whole genome shotgun (WGS) entry which is preliminary data.</text>
</comment>
<dbReference type="EMBL" id="LSYV01000028">
    <property type="protein sequence ID" value="KXZ48473.1"/>
    <property type="molecule type" value="Genomic_DNA"/>
</dbReference>
<evidence type="ECO:0000313" key="1">
    <source>
        <dbReference type="EMBL" id="KXZ48473.1"/>
    </source>
</evidence>
<dbReference type="OrthoDB" id="558576at2759"/>
<organism evidence="1 2">
    <name type="scientific">Gonium pectorale</name>
    <name type="common">Green alga</name>
    <dbReference type="NCBI Taxonomy" id="33097"/>
    <lineage>
        <taxon>Eukaryota</taxon>
        <taxon>Viridiplantae</taxon>
        <taxon>Chlorophyta</taxon>
        <taxon>core chlorophytes</taxon>
        <taxon>Chlorophyceae</taxon>
        <taxon>CS clade</taxon>
        <taxon>Chlamydomonadales</taxon>
        <taxon>Volvocaceae</taxon>
        <taxon>Gonium</taxon>
    </lineage>
</organism>
<keyword evidence="2" id="KW-1185">Reference proteome</keyword>
<name>A0A150GFB5_GONPE</name>
<accession>A0A150GFB5</accession>
<reference evidence="2" key="1">
    <citation type="journal article" date="2016" name="Nat. Commun.">
        <title>The Gonium pectorale genome demonstrates co-option of cell cycle regulation during the evolution of multicellularity.</title>
        <authorList>
            <person name="Hanschen E.R."/>
            <person name="Marriage T.N."/>
            <person name="Ferris P.J."/>
            <person name="Hamaji T."/>
            <person name="Toyoda A."/>
            <person name="Fujiyama A."/>
            <person name="Neme R."/>
            <person name="Noguchi H."/>
            <person name="Minakuchi Y."/>
            <person name="Suzuki M."/>
            <person name="Kawai-Toyooka H."/>
            <person name="Smith D.R."/>
            <person name="Sparks H."/>
            <person name="Anderson J."/>
            <person name="Bakaric R."/>
            <person name="Luria V."/>
            <person name="Karger A."/>
            <person name="Kirschner M.W."/>
            <person name="Durand P.M."/>
            <person name="Michod R.E."/>
            <person name="Nozaki H."/>
            <person name="Olson B.J."/>
        </authorList>
    </citation>
    <scope>NUCLEOTIDE SEQUENCE [LARGE SCALE GENOMIC DNA]</scope>
    <source>
        <strain evidence="2">NIES-2863</strain>
    </source>
</reference>
<dbReference type="AlphaFoldDB" id="A0A150GFB5"/>
<sequence>MPLQIIRPSVPLQHVRPEEGEVVFWHKRREDARAFQPGEYCTIDEYAVRVVSGGLRRDEVVRARINGCCAVTSITKELADLLGLEYLELSGQGTSNMLRVGRSPVSILAEPLSIEVLDLAGRSVYTMTPQLVFVDHNSKVYDLQIGRDLVVAHRIIDDFGNRHKGIIVSRPNAAGGPEDDDVPVGGAPSLLPRRLRPGEPALSTSTFYVEQDTWEHAVQVAQARAAVRARRDTAAQA</sequence>
<proteinExistence type="predicted"/>